<evidence type="ECO:0000313" key="4">
    <source>
        <dbReference type="Proteomes" id="UP000475532"/>
    </source>
</evidence>
<dbReference type="InterPro" id="IPR011659">
    <property type="entry name" value="WD40"/>
</dbReference>
<keyword evidence="2" id="KW-0812">Transmembrane</keyword>
<evidence type="ECO:0000313" key="3">
    <source>
        <dbReference type="EMBL" id="NEA22843.1"/>
    </source>
</evidence>
<dbReference type="InterPro" id="IPR011042">
    <property type="entry name" value="6-blade_b-propeller_TolB-like"/>
</dbReference>
<keyword evidence="2" id="KW-1133">Transmembrane helix</keyword>
<dbReference type="Pfam" id="PF07676">
    <property type="entry name" value="PD40"/>
    <property type="match status" value="1"/>
</dbReference>
<evidence type="ECO:0008006" key="5">
    <source>
        <dbReference type="Google" id="ProtNLM"/>
    </source>
</evidence>
<reference evidence="3 4" key="1">
    <citation type="submission" date="2020-01" db="EMBL/GenBank/DDBJ databases">
        <title>Insect and environment-associated Actinomycetes.</title>
        <authorList>
            <person name="Currrie C."/>
            <person name="Chevrette M."/>
            <person name="Carlson C."/>
            <person name="Stubbendieck R."/>
            <person name="Wendt-Pienkowski E."/>
        </authorList>
    </citation>
    <scope>NUCLEOTIDE SEQUENCE [LARGE SCALE GENOMIC DNA]</scope>
    <source>
        <strain evidence="3 4">SID10258</strain>
    </source>
</reference>
<dbReference type="AlphaFoldDB" id="A0A6L9QDR9"/>
<dbReference type="Proteomes" id="UP000475532">
    <property type="component" value="Unassembled WGS sequence"/>
</dbReference>
<dbReference type="EMBL" id="JAAGLI010000240">
    <property type="protein sequence ID" value="NEA22843.1"/>
    <property type="molecule type" value="Genomic_DNA"/>
</dbReference>
<evidence type="ECO:0000256" key="1">
    <source>
        <dbReference type="SAM" id="MobiDB-lite"/>
    </source>
</evidence>
<name>A0A6L9QDR9_9ACTN</name>
<comment type="caution">
    <text evidence="3">The sequence shown here is derived from an EMBL/GenBank/DDBJ whole genome shotgun (WGS) entry which is preliminary data.</text>
</comment>
<feature type="transmembrane region" description="Helical" evidence="2">
    <location>
        <begin position="30"/>
        <end position="51"/>
    </location>
</feature>
<dbReference type="SUPFAM" id="SSF69304">
    <property type="entry name" value="Tricorn protease N-terminal domain"/>
    <property type="match status" value="1"/>
</dbReference>
<keyword evidence="2" id="KW-0472">Membrane</keyword>
<evidence type="ECO:0000256" key="2">
    <source>
        <dbReference type="SAM" id="Phobius"/>
    </source>
</evidence>
<proteinExistence type="predicted"/>
<accession>A0A6L9QDR9</accession>
<organism evidence="3 4">
    <name type="scientific">Actinomadura bangladeshensis</name>
    <dbReference type="NCBI Taxonomy" id="453573"/>
    <lineage>
        <taxon>Bacteria</taxon>
        <taxon>Bacillati</taxon>
        <taxon>Actinomycetota</taxon>
        <taxon>Actinomycetes</taxon>
        <taxon>Streptosporangiales</taxon>
        <taxon>Thermomonosporaceae</taxon>
        <taxon>Actinomadura</taxon>
    </lineage>
</organism>
<protein>
    <recommendedName>
        <fullName evidence="5">WD40 repeat domain-containing protein</fullName>
    </recommendedName>
</protein>
<feature type="region of interest" description="Disordered" evidence="1">
    <location>
        <begin position="59"/>
        <end position="78"/>
    </location>
</feature>
<dbReference type="Gene3D" id="2.120.10.30">
    <property type="entry name" value="TolB, C-terminal domain"/>
    <property type="match status" value="1"/>
</dbReference>
<gene>
    <name evidence="3" type="ORF">G3I70_10105</name>
</gene>
<sequence>MVWPAAAIIVLGAVAAMLNGWIGPRPKGLPVWSVALMLVALTVCLVGVWVVRNWPDRRPDDNTEAGAAKPPGPSPTETIVSVVPPELASRILLSTDDSSGSPVLFSSRGDGSERRRVRDWGGPGIAVPHSETLLLAWNGRLEIRKVTGEHVRTVTLPPKGYTDESPAIAGGTVYFIRLRVKDVGGGTSVARDPRLMNIPLDGTAREHAVATSAALGSVSVSSDGSVKAGTCSVDDPGNVGTACLVGADGRLTRIPGSDGSTMSDVAVSPDGRHVAYSSFAENPYGGSQVFVYDVRTGHTADFSRLPGNNDQPAWAPGSRRSCLAFHHSPTDEDSSVYVGCLGEAASLALPVGKYPIWLSQ</sequence>